<keyword evidence="1" id="KW-0812">Transmembrane</keyword>
<accession>A0ABZ0GM17</accession>
<evidence type="ECO:0000256" key="1">
    <source>
        <dbReference type="SAM" id="Phobius"/>
    </source>
</evidence>
<proteinExistence type="predicted"/>
<feature type="transmembrane region" description="Helical" evidence="1">
    <location>
        <begin position="53"/>
        <end position="73"/>
    </location>
</feature>
<sequence>MKALLKHHFNAWGYQAFKYLVYLLLAYNLVLFYQEESTAAVVTFAAGFTLSNFVEAFSATVDTAAWVLLLLLFELETYTIEDEQITGWTKRAMHGFRIFCYFFIVYAFYGYMVKLGLTFNFSDVQFSDLCTISGDFKYMETLNEYIQLTQQNCSDYGYNATSYLSHDSLSILSSKEDLFWTQALAWVDVINAAAWLVVVLMLEYDVRVQLGKYSSAFWQKYSKVIKSSVYLILFVASVYWGFEGTFVDFWDSFLWLVAFFLIELNIFEWQAEVSEKKQTVLTN</sequence>
<feature type="transmembrane region" description="Helical" evidence="1">
    <location>
        <begin position="248"/>
        <end position="267"/>
    </location>
</feature>
<evidence type="ECO:0000313" key="3">
    <source>
        <dbReference type="Proteomes" id="UP001301442"/>
    </source>
</evidence>
<keyword evidence="1" id="KW-1133">Transmembrane helix</keyword>
<evidence type="ECO:0008006" key="4">
    <source>
        <dbReference type="Google" id="ProtNLM"/>
    </source>
</evidence>
<keyword evidence="3" id="KW-1185">Reference proteome</keyword>
<protein>
    <recommendedName>
        <fullName evidence="4">Shikimate kinase</fullName>
    </recommendedName>
</protein>
<keyword evidence="1" id="KW-0472">Membrane</keyword>
<feature type="transmembrane region" description="Helical" evidence="1">
    <location>
        <begin position="224"/>
        <end position="242"/>
    </location>
</feature>
<name>A0ABZ0GM17_9GAMM</name>
<dbReference type="EMBL" id="CP136600">
    <property type="protein sequence ID" value="WOH36769.1"/>
    <property type="molecule type" value="Genomic_DNA"/>
</dbReference>
<feature type="transmembrane region" description="Helical" evidence="1">
    <location>
        <begin position="12"/>
        <end position="33"/>
    </location>
</feature>
<feature type="transmembrane region" description="Helical" evidence="1">
    <location>
        <begin position="94"/>
        <end position="112"/>
    </location>
</feature>
<feature type="transmembrane region" description="Helical" evidence="1">
    <location>
        <begin position="183"/>
        <end position="204"/>
    </location>
</feature>
<gene>
    <name evidence="2" type="ORF">RI844_15530</name>
</gene>
<evidence type="ECO:0000313" key="2">
    <source>
        <dbReference type="EMBL" id="WOH36769.1"/>
    </source>
</evidence>
<dbReference type="Proteomes" id="UP001301442">
    <property type="component" value="Chromosome"/>
</dbReference>
<dbReference type="RefSeq" id="WP_348395581.1">
    <property type="nucleotide sequence ID" value="NZ_CP136600.1"/>
</dbReference>
<organism evidence="2 3">
    <name type="scientific">Thalassotalea fonticola</name>
    <dbReference type="NCBI Taxonomy" id="3065649"/>
    <lineage>
        <taxon>Bacteria</taxon>
        <taxon>Pseudomonadati</taxon>
        <taxon>Pseudomonadota</taxon>
        <taxon>Gammaproteobacteria</taxon>
        <taxon>Alteromonadales</taxon>
        <taxon>Colwelliaceae</taxon>
        <taxon>Thalassotalea</taxon>
    </lineage>
</organism>
<reference evidence="2 3" key="1">
    <citation type="submission" date="2023-09" db="EMBL/GenBank/DDBJ databases">
        <authorList>
            <person name="Qi X."/>
        </authorList>
    </citation>
    <scope>NUCLEOTIDE SEQUENCE [LARGE SCALE GENOMIC DNA]</scope>
    <source>
        <strain evidence="2 3">S1-1</strain>
    </source>
</reference>